<evidence type="ECO:0000256" key="1">
    <source>
        <dbReference type="SAM" id="MobiDB-lite"/>
    </source>
</evidence>
<dbReference type="GO" id="GO:0016491">
    <property type="term" value="F:oxidoreductase activity"/>
    <property type="evidence" value="ECO:0007669"/>
    <property type="project" value="InterPro"/>
</dbReference>
<protein>
    <recommendedName>
        <fullName evidence="2">EthD domain-containing protein</fullName>
    </recommendedName>
</protein>
<feature type="domain" description="EthD" evidence="2">
    <location>
        <begin position="132"/>
        <end position="210"/>
    </location>
</feature>
<name>A0A381W437_9ZZZZ</name>
<dbReference type="AlphaFoldDB" id="A0A381W437"/>
<evidence type="ECO:0000313" key="3">
    <source>
        <dbReference type="EMBL" id="SVA46738.1"/>
    </source>
</evidence>
<gene>
    <name evidence="3" type="ORF">METZ01_LOCUS99592</name>
</gene>
<feature type="region of interest" description="Disordered" evidence="1">
    <location>
        <begin position="44"/>
        <end position="64"/>
    </location>
</feature>
<dbReference type="SUPFAM" id="SSF54909">
    <property type="entry name" value="Dimeric alpha+beta barrel"/>
    <property type="match status" value="1"/>
</dbReference>
<organism evidence="3">
    <name type="scientific">marine metagenome</name>
    <dbReference type="NCBI Taxonomy" id="408172"/>
    <lineage>
        <taxon>unclassified sequences</taxon>
        <taxon>metagenomes</taxon>
        <taxon>ecological metagenomes</taxon>
    </lineage>
</organism>
<dbReference type="InterPro" id="IPR009799">
    <property type="entry name" value="EthD_dom"/>
</dbReference>
<dbReference type="Pfam" id="PF07110">
    <property type="entry name" value="EthD"/>
    <property type="match status" value="1"/>
</dbReference>
<proteinExistence type="predicted"/>
<dbReference type="Gene3D" id="3.30.70.100">
    <property type="match status" value="1"/>
</dbReference>
<accession>A0A381W437</accession>
<sequence>MIKKIQLLLSSAEPRNSDKLADLLVKEWEAVKQALPGIQHRRAIRVPGDPTSNVPQDGQPDEVSEQPSFDAVFELRGEEVPLETLSKAVEGIGERLASVIDQTNSAALVGTEHMIVPGAQPLFLNMALRRLPKWSKEEWHDHWLGHHAAEVRENVSGLQGYRQFHADELSSRKAAEMAGVAIDDFEGTAEGYYSDIDKFLETLSDPEVSKDSGFIDHGRSVMWLYSLTEMD</sequence>
<reference evidence="3" key="1">
    <citation type="submission" date="2018-05" db="EMBL/GenBank/DDBJ databases">
        <authorList>
            <person name="Lanie J.A."/>
            <person name="Ng W.-L."/>
            <person name="Kazmierczak K.M."/>
            <person name="Andrzejewski T.M."/>
            <person name="Davidsen T.M."/>
            <person name="Wayne K.J."/>
            <person name="Tettelin H."/>
            <person name="Glass J.I."/>
            <person name="Rusch D."/>
            <person name="Podicherti R."/>
            <person name="Tsui H.-C.T."/>
            <person name="Winkler M.E."/>
        </authorList>
    </citation>
    <scope>NUCLEOTIDE SEQUENCE</scope>
</reference>
<dbReference type="EMBL" id="UINC01010515">
    <property type="protein sequence ID" value="SVA46738.1"/>
    <property type="molecule type" value="Genomic_DNA"/>
</dbReference>
<dbReference type="InterPro" id="IPR011008">
    <property type="entry name" value="Dimeric_a/b-barrel"/>
</dbReference>
<evidence type="ECO:0000259" key="2">
    <source>
        <dbReference type="Pfam" id="PF07110"/>
    </source>
</evidence>